<dbReference type="InterPro" id="IPR052732">
    <property type="entry name" value="Cell-binding_unc_protein"/>
</dbReference>
<protein>
    <recommendedName>
        <fullName evidence="4">AAA family ATPase</fullName>
    </recommendedName>
</protein>
<dbReference type="Gene3D" id="3.40.50.300">
    <property type="entry name" value="P-loop containing nucleotide triphosphate hydrolases"/>
    <property type="match status" value="1"/>
</dbReference>
<gene>
    <name evidence="2" type="ORF">BKG84_21015</name>
</gene>
<reference evidence="2 3" key="1">
    <citation type="submission" date="2016-10" db="EMBL/GenBank/DDBJ databases">
        <title>Evaluation of Human, Veterinary and Environmental Mycobacterium chelonae Isolates by Core Genome Phylogenomic Analysis, Targeted Gene Comparison, and Anti-microbial Susceptibility Patterns: A Tale of Mistaken Identities.</title>
        <authorList>
            <person name="Fogelson S.B."/>
            <person name="Camus A.C."/>
            <person name="Lorenz W."/>
            <person name="Vasireddy R."/>
            <person name="Vasireddy S."/>
            <person name="Smith T."/>
            <person name="Brown-Elliott B.A."/>
            <person name="Wallace R.J.Jr."/>
            <person name="Hasan N.A."/>
            <person name="Reischl U."/>
            <person name="Sanchez S."/>
        </authorList>
    </citation>
    <scope>NUCLEOTIDE SEQUENCE [LARGE SCALE GENOMIC DNA]</scope>
    <source>
        <strain evidence="2 3">15518</strain>
    </source>
</reference>
<dbReference type="AlphaFoldDB" id="A0A1S1M423"/>
<keyword evidence="3" id="KW-1185">Reference proteome</keyword>
<dbReference type="InterPro" id="IPR011009">
    <property type="entry name" value="Kinase-like_dom_sf"/>
</dbReference>
<dbReference type="Pfam" id="PF13671">
    <property type="entry name" value="AAA_33"/>
    <property type="match status" value="1"/>
</dbReference>
<feature type="region of interest" description="Disordered" evidence="1">
    <location>
        <begin position="1"/>
        <end position="24"/>
    </location>
</feature>
<dbReference type="EMBL" id="MLIS01000002">
    <property type="protein sequence ID" value="OHU76645.1"/>
    <property type="molecule type" value="Genomic_DNA"/>
</dbReference>
<name>A0A1S1M423_MYCCH</name>
<organism evidence="2 3">
    <name type="scientific">Mycobacteroides chelonae</name>
    <name type="common">Mycobacterium chelonae</name>
    <dbReference type="NCBI Taxonomy" id="1774"/>
    <lineage>
        <taxon>Bacteria</taxon>
        <taxon>Bacillati</taxon>
        <taxon>Actinomycetota</taxon>
        <taxon>Actinomycetes</taxon>
        <taxon>Mycobacteriales</taxon>
        <taxon>Mycobacteriaceae</taxon>
        <taxon>Mycobacteroides</taxon>
    </lineage>
</organism>
<dbReference type="InterPro" id="IPR027417">
    <property type="entry name" value="P-loop_NTPase"/>
</dbReference>
<comment type="caution">
    <text evidence="2">The sequence shown here is derived from an EMBL/GenBank/DDBJ whole genome shotgun (WGS) entry which is preliminary data.</text>
</comment>
<dbReference type="RefSeq" id="WP_070952517.1">
    <property type="nucleotide sequence ID" value="NZ_CP050146.1"/>
</dbReference>
<dbReference type="SUPFAM" id="SSF52540">
    <property type="entry name" value="P-loop containing nucleoside triphosphate hydrolases"/>
    <property type="match status" value="1"/>
</dbReference>
<dbReference type="PANTHER" id="PTHR43883:SF1">
    <property type="entry name" value="GLUCONOKINASE"/>
    <property type="match status" value="1"/>
</dbReference>
<evidence type="ECO:0008006" key="4">
    <source>
        <dbReference type="Google" id="ProtNLM"/>
    </source>
</evidence>
<sequence>MGAVNASRPRTDQTPEILAPSDTAGAQIHETHTGIVILIGDFAYKVKKSLTTDFLDFSTVKLRESACKREVFLNRRMAPESYLGVAYLSGPPSGNSEPVIVMRRYPDSARLATMVRTGVDVELHLVAIAELLARFHVTAERGAPISESGTVDAITARWQENLTVLADVAGSMVADDALDEMRKLSIEFINGRHLLFDERIESGLIVDGHGDLLAEDIFYTSTGPVPLDCLEFDDTLRYVDCVDDAAFLAMDLEFLGRTDLADYFIEQYMRACGIDTPQSLWHFYIAYRATVRAKVDCIRFTQGRTESARDATSHLELALEHLRAGAVRLIRIGGGPGTGKTTLAKALSQENGAQIISTDTVRRQLQEQGVITGDPGTLDSGLYSAQNVSTVYETVLQRARMLLMRGESVILDGTWRNPYQQEQTRHLASETHSVLYEFECHLPVSIAQERIAHRGRTISDATPAIAAALNADEERSHMAYRIDTSQPIGESIAQIAAVCNAAPKNQ</sequence>
<dbReference type="SUPFAM" id="SSF56112">
    <property type="entry name" value="Protein kinase-like (PK-like)"/>
    <property type="match status" value="1"/>
</dbReference>
<accession>A0A1S1M423</accession>
<evidence type="ECO:0000313" key="3">
    <source>
        <dbReference type="Proteomes" id="UP000179441"/>
    </source>
</evidence>
<dbReference type="PANTHER" id="PTHR43883">
    <property type="entry name" value="SLR0207 PROTEIN"/>
    <property type="match status" value="1"/>
</dbReference>
<evidence type="ECO:0000313" key="2">
    <source>
        <dbReference type="EMBL" id="OHU76645.1"/>
    </source>
</evidence>
<proteinExistence type="predicted"/>
<evidence type="ECO:0000256" key="1">
    <source>
        <dbReference type="SAM" id="MobiDB-lite"/>
    </source>
</evidence>
<dbReference type="Proteomes" id="UP000179441">
    <property type="component" value="Unassembled WGS sequence"/>
</dbReference>